<dbReference type="InterPro" id="IPR013968">
    <property type="entry name" value="PKS_KR"/>
</dbReference>
<comment type="caution">
    <text evidence="5">The sequence shown here is derived from an EMBL/GenBank/DDBJ whole genome shotgun (WGS) entry which is preliminary data.</text>
</comment>
<dbReference type="InterPro" id="IPR036291">
    <property type="entry name" value="NAD(P)-bd_dom_sf"/>
</dbReference>
<evidence type="ECO:0000313" key="5">
    <source>
        <dbReference type="EMBL" id="NEC18216.1"/>
    </source>
</evidence>
<dbReference type="InterPro" id="IPR057326">
    <property type="entry name" value="KR_dom"/>
</dbReference>
<dbReference type="SUPFAM" id="SSF51735">
    <property type="entry name" value="NAD(P)-binding Rossmann-fold domains"/>
    <property type="match status" value="2"/>
</dbReference>
<evidence type="ECO:0000256" key="2">
    <source>
        <dbReference type="ARBA" id="ARBA00023268"/>
    </source>
</evidence>
<feature type="region of interest" description="Disordered" evidence="3">
    <location>
        <begin position="106"/>
        <end position="127"/>
    </location>
</feature>
<evidence type="ECO:0000259" key="4">
    <source>
        <dbReference type="SMART" id="SM00822"/>
    </source>
</evidence>
<dbReference type="Proteomes" id="UP000469670">
    <property type="component" value="Unassembled WGS sequence"/>
</dbReference>
<dbReference type="Pfam" id="PF08659">
    <property type="entry name" value="KR"/>
    <property type="match status" value="1"/>
</dbReference>
<evidence type="ECO:0000256" key="1">
    <source>
        <dbReference type="ARBA" id="ARBA00022679"/>
    </source>
</evidence>
<dbReference type="GO" id="GO:0004312">
    <property type="term" value="F:fatty acid synthase activity"/>
    <property type="evidence" value="ECO:0007669"/>
    <property type="project" value="TreeGrafter"/>
</dbReference>
<sequence length="312" mass="31531">PTAQGPEAVHAGVRDTLDLLTAWLDTEALAGTTAVFLTRGAVALPGEDVTDLVGAAVWGLLRSAQAENPGRFVLVDTDGSAASHEALHALLASGEPQAVVRDGTVHGGRLVRPPADGGEPAGTFGPEGTTLVTGATGAVGRVLTRHLVTAHGVRRLLLLSRSGEAPELVEELTGLGADVTLVACDAADRDALSAVLATVPAEHPLTSVVHLAAVVDDGTLASLTEEKLTAALRPKVDAAWNLHELTAQSDLTAFVLFSSVAGLLGNMGQANYAAANAYLDALAAHRRAAGLPAQSLAWGLWAATGSGGSGAT</sequence>
<dbReference type="PANTHER" id="PTHR43775:SF51">
    <property type="entry name" value="INACTIVE PHENOLPHTHIOCEROL SYNTHESIS POLYKETIDE SYNTHASE TYPE I PKS1-RELATED"/>
    <property type="match status" value="1"/>
</dbReference>
<dbReference type="Pfam" id="PF22953">
    <property type="entry name" value="SpnB_Rossmann"/>
    <property type="match status" value="1"/>
</dbReference>
<feature type="non-terminal residue" evidence="5">
    <location>
        <position position="312"/>
    </location>
</feature>
<gene>
    <name evidence="5" type="ORF">G3I50_08060</name>
</gene>
<feature type="domain" description="Ketoreductase" evidence="4">
    <location>
        <begin position="128"/>
        <end position="304"/>
    </location>
</feature>
<evidence type="ECO:0000313" key="6">
    <source>
        <dbReference type="Proteomes" id="UP000469670"/>
    </source>
</evidence>
<dbReference type="RefSeq" id="WP_164200929.1">
    <property type="nucleotide sequence ID" value="NZ_JAAGMP010000384.1"/>
</dbReference>
<keyword evidence="2" id="KW-0511">Multifunctional enzyme</keyword>
<proteinExistence type="predicted"/>
<protein>
    <submittedName>
        <fullName evidence="5">SDR family NAD(P)-dependent oxidoreductase</fullName>
    </submittedName>
</protein>
<organism evidence="5 6">
    <name type="scientific">Streptomyces parvus</name>
    <dbReference type="NCBI Taxonomy" id="66428"/>
    <lineage>
        <taxon>Bacteria</taxon>
        <taxon>Bacillati</taxon>
        <taxon>Actinomycetota</taxon>
        <taxon>Actinomycetes</taxon>
        <taxon>Kitasatosporales</taxon>
        <taxon>Streptomycetaceae</taxon>
        <taxon>Streptomyces</taxon>
    </lineage>
</organism>
<dbReference type="SMART" id="SM00822">
    <property type="entry name" value="PKS_KR"/>
    <property type="match status" value="1"/>
</dbReference>
<dbReference type="GO" id="GO:0006633">
    <property type="term" value="P:fatty acid biosynthetic process"/>
    <property type="evidence" value="ECO:0007669"/>
    <property type="project" value="TreeGrafter"/>
</dbReference>
<accession>A0A7K3RSK6</accession>
<dbReference type="PANTHER" id="PTHR43775">
    <property type="entry name" value="FATTY ACID SYNTHASE"/>
    <property type="match status" value="1"/>
</dbReference>
<dbReference type="CDD" id="cd08956">
    <property type="entry name" value="KR_3_FAS_SDR_x"/>
    <property type="match status" value="1"/>
</dbReference>
<dbReference type="InterPro" id="IPR050091">
    <property type="entry name" value="PKS_NRPS_Biosynth_Enz"/>
</dbReference>
<dbReference type="Gene3D" id="3.40.50.720">
    <property type="entry name" value="NAD(P)-binding Rossmann-like Domain"/>
    <property type="match status" value="1"/>
</dbReference>
<reference evidence="5 6" key="1">
    <citation type="submission" date="2020-01" db="EMBL/GenBank/DDBJ databases">
        <title>Insect and environment-associated Actinomycetes.</title>
        <authorList>
            <person name="Currrie C."/>
            <person name="Chevrette M."/>
            <person name="Carlson C."/>
            <person name="Stubbendieck R."/>
            <person name="Wendt-Pienkowski E."/>
        </authorList>
    </citation>
    <scope>NUCLEOTIDE SEQUENCE [LARGE SCALE GENOMIC DNA]</scope>
    <source>
        <strain evidence="5 6">SID7590</strain>
    </source>
</reference>
<evidence type="ECO:0000256" key="3">
    <source>
        <dbReference type="SAM" id="MobiDB-lite"/>
    </source>
</evidence>
<dbReference type="AlphaFoldDB" id="A0A7K3RSK6"/>
<keyword evidence="1" id="KW-0808">Transferase</keyword>
<name>A0A7K3RSK6_9ACTN</name>
<feature type="non-terminal residue" evidence="5">
    <location>
        <position position="1"/>
    </location>
</feature>
<dbReference type="EMBL" id="JAAGMP010000384">
    <property type="protein sequence ID" value="NEC18216.1"/>
    <property type="molecule type" value="Genomic_DNA"/>
</dbReference>
<dbReference type="InterPro" id="IPR055123">
    <property type="entry name" value="SpnB-like_Rossmann"/>
</dbReference>